<feature type="binding site" evidence="9">
    <location>
        <position position="28"/>
    </location>
    <ligand>
        <name>Zn(2+)</name>
        <dbReference type="ChEBI" id="CHEBI:29105"/>
        <label>1</label>
    </ligand>
</feature>
<gene>
    <name evidence="12" type="ORF">FCC1311_080272</name>
</gene>
<feature type="binding site" evidence="9">
    <location>
        <position position="102"/>
    </location>
    <ligand>
        <name>Zn(2+)</name>
        <dbReference type="ChEBI" id="CHEBI:29105"/>
        <label>2</label>
    </ligand>
</feature>
<reference evidence="12 13" key="1">
    <citation type="submission" date="2017-12" db="EMBL/GenBank/DDBJ databases">
        <title>Sequencing, de novo assembly and annotation of complete genome of a new Thraustochytrid species, strain FCC1311.</title>
        <authorList>
            <person name="Sedici K."/>
            <person name="Godart F."/>
            <person name="Aiese Cigliano R."/>
            <person name="Sanseverino W."/>
            <person name="Barakat M."/>
            <person name="Ortet P."/>
            <person name="Marechal E."/>
            <person name="Cagnac O."/>
            <person name="Amato A."/>
        </authorList>
    </citation>
    <scope>NUCLEOTIDE SEQUENCE [LARGE SCALE GENOMIC DNA]</scope>
</reference>
<keyword evidence="13" id="KW-1185">Reference proteome</keyword>
<dbReference type="PIRSF" id="PIRSF005586">
    <property type="entry name" value="RNApol_RpoM"/>
    <property type="match status" value="1"/>
</dbReference>
<dbReference type="GO" id="GO:0003676">
    <property type="term" value="F:nucleic acid binding"/>
    <property type="evidence" value="ECO:0007669"/>
    <property type="project" value="InterPro"/>
</dbReference>
<evidence type="ECO:0000256" key="7">
    <source>
        <dbReference type="ARBA" id="ARBA00023242"/>
    </source>
</evidence>
<dbReference type="Proteomes" id="UP000241890">
    <property type="component" value="Unassembled WGS sequence"/>
</dbReference>
<evidence type="ECO:0000256" key="5">
    <source>
        <dbReference type="ARBA" id="ARBA00022833"/>
    </source>
</evidence>
<sequence length="111" mass="12757">MSLRYCPWDGLLLIVDNRSAEGTYRFRCVACPYVNDIRRGAPVRVREVVRVKEQSDVLGGEDAWANAPQTEVRCEACGNNSAYYMQIQTRSADEPMTIFLKCTQCKEQWKE</sequence>
<evidence type="ECO:0000256" key="10">
    <source>
        <dbReference type="PROSITE-ProRule" id="PRU00472"/>
    </source>
</evidence>
<dbReference type="GO" id="GO:0006386">
    <property type="term" value="P:termination of RNA polymerase III transcription"/>
    <property type="evidence" value="ECO:0007669"/>
    <property type="project" value="TreeGrafter"/>
</dbReference>
<dbReference type="SUPFAM" id="SSF57783">
    <property type="entry name" value="Zinc beta-ribbon"/>
    <property type="match status" value="1"/>
</dbReference>
<evidence type="ECO:0000313" key="13">
    <source>
        <dbReference type="Proteomes" id="UP000241890"/>
    </source>
</evidence>
<dbReference type="FunFam" id="2.20.25.10:FF:000005">
    <property type="entry name" value="DNA-directed RNA polymerase subunit"/>
    <property type="match status" value="1"/>
</dbReference>
<keyword evidence="7 8" id="KW-0539">Nucleus</keyword>
<comment type="caution">
    <text evidence="12">The sequence shown here is derived from an EMBL/GenBank/DDBJ whole genome shotgun (WGS) entry which is preliminary data.</text>
</comment>
<dbReference type="InterPro" id="IPR001222">
    <property type="entry name" value="Znf_TFIIS"/>
</dbReference>
<accession>A0A2R5GLM0</accession>
<comment type="similarity">
    <text evidence="8">Belongs to the archaeal rpoM/eukaryotic RPA12/RPB9/RPC11 RNA polymerase family.</text>
</comment>
<feature type="domain" description="TFIIS-type" evidence="11">
    <location>
        <begin position="70"/>
        <end position="110"/>
    </location>
</feature>
<dbReference type="GO" id="GO:0008270">
    <property type="term" value="F:zinc ion binding"/>
    <property type="evidence" value="ECO:0007669"/>
    <property type="project" value="UniProtKB-KW"/>
</dbReference>
<proteinExistence type="inferred from homology"/>
<dbReference type="Pfam" id="PF01096">
    <property type="entry name" value="Zn_ribbon_TFIIS"/>
    <property type="match status" value="1"/>
</dbReference>
<dbReference type="AlphaFoldDB" id="A0A2R5GLM0"/>
<organism evidence="12 13">
    <name type="scientific">Hondaea fermentalgiana</name>
    <dbReference type="NCBI Taxonomy" id="2315210"/>
    <lineage>
        <taxon>Eukaryota</taxon>
        <taxon>Sar</taxon>
        <taxon>Stramenopiles</taxon>
        <taxon>Bigyra</taxon>
        <taxon>Labyrinthulomycetes</taxon>
        <taxon>Thraustochytrida</taxon>
        <taxon>Thraustochytriidae</taxon>
        <taxon>Hondaea</taxon>
    </lineage>
</organism>
<evidence type="ECO:0000256" key="9">
    <source>
        <dbReference type="PIRSR" id="PIRSR005586-1"/>
    </source>
</evidence>
<evidence type="ECO:0000256" key="6">
    <source>
        <dbReference type="ARBA" id="ARBA00023163"/>
    </source>
</evidence>
<dbReference type="Gene3D" id="2.20.25.10">
    <property type="match status" value="1"/>
</dbReference>
<evidence type="ECO:0000256" key="3">
    <source>
        <dbReference type="ARBA" id="ARBA00022723"/>
    </source>
</evidence>
<dbReference type="GO" id="GO:0005666">
    <property type="term" value="C:RNA polymerase III complex"/>
    <property type="evidence" value="ECO:0007669"/>
    <property type="project" value="UniProtKB-ARBA"/>
</dbReference>
<keyword evidence="5 9" id="KW-0862">Zinc</keyword>
<dbReference type="PROSITE" id="PS00466">
    <property type="entry name" value="ZF_TFIIS_1"/>
    <property type="match status" value="1"/>
</dbReference>
<keyword evidence="6 8" id="KW-0804">Transcription</keyword>
<protein>
    <recommendedName>
        <fullName evidence="8">DNA-directed RNA polymerase subunit</fullName>
    </recommendedName>
</protein>
<keyword evidence="3 9" id="KW-0479">Metal-binding</keyword>
<dbReference type="OrthoDB" id="282152at2759"/>
<feature type="binding site" evidence="9">
    <location>
        <position position="6"/>
    </location>
    <ligand>
        <name>Zn(2+)</name>
        <dbReference type="ChEBI" id="CHEBI:29105"/>
        <label>1</label>
    </ligand>
</feature>
<dbReference type="PROSITE" id="PS51133">
    <property type="entry name" value="ZF_TFIIS_2"/>
    <property type="match status" value="1"/>
</dbReference>
<dbReference type="PANTHER" id="PTHR11239:SF12">
    <property type="entry name" value="DNA-DIRECTED RNA POLYMERASE III SUBUNIT RPC10"/>
    <property type="match status" value="1"/>
</dbReference>
<evidence type="ECO:0000256" key="1">
    <source>
        <dbReference type="ARBA" id="ARBA00004123"/>
    </source>
</evidence>
<evidence type="ECO:0000313" key="12">
    <source>
        <dbReference type="EMBL" id="GBG31802.1"/>
    </source>
</evidence>
<feature type="binding site" evidence="9">
    <location>
        <position position="77"/>
    </location>
    <ligand>
        <name>Zn(2+)</name>
        <dbReference type="ChEBI" id="CHEBI:29105"/>
        <label>2</label>
    </ligand>
</feature>
<keyword evidence="2 8" id="KW-0240">DNA-directed RNA polymerase</keyword>
<evidence type="ECO:0000256" key="4">
    <source>
        <dbReference type="ARBA" id="ARBA00022771"/>
    </source>
</evidence>
<dbReference type="InParanoid" id="A0A2R5GLM0"/>
<dbReference type="InterPro" id="IPR012164">
    <property type="entry name" value="Rpa12/Rpb9/Rpc10/TFS"/>
</dbReference>
<feature type="binding site" evidence="9">
    <location>
        <position position="105"/>
    </location>
    <ligand>
        <name>Zn(2+)</name>
        <dbReference type="ChEBI" id="CHEBI:29105"/>
        <label>2</label>
    </ligand>
</feature>
<evidence type="ECO:0000259" key="11">
    <source>
        <dbReference type="PROSITE" id="PS51133"/>
    </source>
</evidence>
<evidence type="ECO:0000256" key="8">
    <source>
        <dbReference type="PIRNR" id="PIRNR005586"/>
    </source>
</evidence>
<dbReference type="CDD" id="cd10509">
    <property type="entry name" value="Zn-ribbon_RPC11"/>
    <property type="match status" value="1"/>
</dbReference>
<evidence type="ECO:0000256" key="2">
    <source>
        <dbReference type="ARBA" id="ARBA00022478"/>
    </source>
</evidence>
<comment type="subcellular location">
    <subcellularLocation>
        <location evidence="1 8">Nucleus</location>
    </subcellularLocation>
</comment>
<dbReference type="PANTHER" id="PTHR11239">
    <property type="entry name" value="DNA-DIRECTED RNA POLYMERASE"/>
    <property type="match status" value="1"/>
</dbReference>
<dbReference type="EMBL" id="BEYU01000107">
    <property type="protein sequence ID" value="GBG31802.1"/>
    <property type="molecule type" value="Genomic_DNA"/>
</dbReference>
<name>A0A2R5GLM0_9STRA</name>
<comment type="function">
    <text evidence="8">DNA-dependent RNA polymerase catalyzes the transcription of DNA into RNA using the four ribonucleoside triphosphates as substrates.</text>
</comment>
<feature type="binding site" evidence="9">
    <location>
        <position position="31"/>
    </location>
    <ligand>
        <name>Zn(2+)</name>
        <dbReference type="ChEBI" id="CHEBI:29105"/>
        <label>1</label>
    </ligand>
</feature>
<feature type="binding site" evidence="9">
    <location>
        <position position="74"/>
    </location>
    <ligand>
        <name>Zn(2+)</name>
        <dbReference type="ChEBI" id="CHEBI:29105"/>
        <label>2</label>
    </ligand>
</feature>
<keyword evidence="4 10" id="KW-0863">Zinc-finger</keyword>
<dbReference type="SMART" id="SM00440">
    <property type="entry name" value="ZnF_C2C2"/>
    <property type="match status" value="1"/>
</dbReference>
<dbReference type="GO" id="GO:0003899">
    <property type="term" value="F:DNA-directed RNA polymerase activity"/>
    <property type="evidence" value="ECO:0007669"/>
    <property type="project" value="InterPro"/>
</dbReference>
<dbReference type="InterPro" id="IPR034014">
    <property type="entry name" value="Zn_ribbon_RPC11_C"/>
</dbReference>